<accession>F8AGH3</accession>
<dbReference type="EMBL" id="CP002779">
    <property type="protein sequence ID" value="AEH25174.1"/>
    <property type="molecule type" value="Genomic_DNA"/>
</dbReference>
<protein>
    <submittedName>
        <fullName evidence="2">Peptidase, M28 family</fullName>
    </submittedName>
</protein>
<dbReference type="PANTHER" id="PTHR12147:SF26">
    <property type="entry name" value="PEPTIDASE M28 DOMAIN-CONTAINING PROTEIN"/>
    <property type="match status" value="1"/>
</dbReference>
<dbReference type="GO" id="GO:0008235">
    <property type="term" value="F:metalloexopeptidase activity"/>
    <property type="evidence" value="ECO:0007669"/>
    <property type="project" value="InterPro"/>
</dbReference>
<dbReference type="InterPro" id="IPR007484">
    <property type="entry name" value="Peptidase_M28"/>
</dbReference>
<dbReference type="PANTHER" id="PTHR12147">
    <property type="entry name" value="METALLOPEPTIDASE M28 FAMILY MEMBER"/>
    <property type="match status" value="1"/>
</dbReference>
<evidence type="ECO:0000313" key="2">
    <source>
        <dbReference type="EMBL" id="AEH25174.1"/>
    </source>
</evidence>
<organism evidence="2 3">
    <name type="scientific">Pyrococcus yayanosii (strain CH1 / JCM 16557)</name>
    <dbReference type="NCBI Taxonomy" id="529709"/>
    <lineage>
        <taxon>Archaea</taxon>
        <taxon>Methanobacteriati</taxon>
        <taxon>Methanobacteriota</taxon>
        <taxon>Thermococci</taxon>
        <taxon>Thermococcales</taxon>
        <taxon>Thermococcaceae</taxon>
        <taxon>Pyrococcus</taxon>
    </lineage>
</organism>
<dbReference type="Gene3D" id="3.40.630.10">
    <property type="entry name" value="Zn peptidases"/>
    <property type="match status" value="1"/>
</dbReference>
<dbReference type="eggNOG" id="arCOG02959">
    <property type="taxonomic scope" value="Archaea"/>
</dbReference>
<dbReference type="Proteomes" id="UP000008386">
    <property type="component" value="Chromosome"/>
</dbReference>
<evidence type="ECO:0000259" key="1">
    <source>
        <dbReference type="Pfam" id="PF04389"/>
    </source>
</evidence>
<sequence length="557" mass="62821">MDAFLREAEAFRSERVFEDIVAISRFHRIQGSEDIVKAAEYVLSRLEEEGIEAELIRDGYDGKRLHLTLRSPIAWELIEGYVEYGEKKLTTKDSPLLVMAHSPPGEAEGELLPILREEDWEKAEGKVVLVGEKWREAYKRANEAGAKAFIAYRKGTGEAFPYVGLFLTREDLKWAKIPAVAVPEKVAEDLITKAKKGGVQVKVRVETEVRDKATLPIVYARIGEPPYLLFSAHICHPKPGANDNASGSAMLIEIARLLKNVKSRVGFAFLWVPEYHGTQAFISRAELEEIYANINLDMVAGSDDRAGSTVMLVRNPLSRFSLVSGILEHFLAKVNVEGKSFSGNPLPRFRLKAYPYEMGSDHDVFNFFGVPGTMPITWPDRFYHSSADSPEKLSLEVMTVIGRAALATALAVARAGKGELERFARGYAMKVLGEISMERKLEEAGRLVMNGLARDSRLLGLEIGNTFEPEPWLEWREKGIISARRVKEIDEKKGKVLEELFEDRTFTVHLHELLMLGEMLPKEKAFRALEEEYGKVDREKLERALRILEEVGFVREI</sequence>
<feature type="domain" description="Peptidase M28" evidence="1">
    <location>
        <begin position="225"/>
        <end position="408"/>
    </location>
</feature>
<keyword evidence="3" id="KW-1185">Reference proteome</keyword>
<dbReference type="HOGENOM" id="CLU_035477_0_0_2"/>
<proteinExistence type="predicted"/>
<dbReference type="GeneID" id="10838076"/>
<dbReference type="InterPro" id="IPR045175">
    <property type="entry name" value="M28_fam"/>
</dbReference>
<name>F8AGH3_PYRYC</name>
<dbReference type="OrthoDB" id="18376at2157"/>
<dbReference type="SUPFAM" id="SSF53187">
    <property type="entry name" value="Zn-dependent exopeptidases"/>
    <property type="match status" value="1"/>
</dbReference>
<gene>
    <name evidence="2" type="ordered locus">PYCH_15060</name>
</gene>
<dbReference type="AlphaFoldDB" id="F8AGH3"/>
<dbReference type="STRING" id="529709.PYCH_15060"/>
<dbReference type="Pfam" id="PF04389">
    <property type="entry name" value="Peptidase_M28"/>
    <property type="match status" value="1"/>
</dbReference>
<evidence type="ECO:0000313" key="3">
    <source>
        <dbReference type="Proteomes" id="UP000008386"/>
    </source>
</evidence>
<reference evidence="2 3" key="1">
    <citation type="journal article" date="2011" name="J. Bacteriol.">
        <title>Complete genome sequence of the obligate piezophilic hyperthermophilic archaeon Pyrococcus yayanosii CH1.</title>
        <authorList>
            <person name="Jun X."/>
            <person name="Lupeng L."/>
            <person name="Minjuan X."/>
            <person name="Oger P."/>
            <person name="Fengping W."/>
            <person name="Jebbar M."/>
            <person name="Xiang X."/>
        </authorList>
    </citation>
    <scope>NUCLEOTIDE SEQUENCE [LARGE SCALE GENOMIC DNA]</scope>
    <source>
        <strain evidence="3">CH1 / JCM 16557</strain>
    </source>
</reference>
<dbReference type="KEGG" id="pya:PYCH_15060"/>
<dbReference type="GO" id="GO:0006508">
    <property type="term" value="P:proteolysis"/>
    <property type="evidence" value="ECO:0007669"/>
    <property type="project" value="InterPro"/>
</dbReference>
<dbReference type="Gene3D" id="3.50.30.30">
    <property type="match status" value="1"/>
</dbReference>
<dbReference type="RefSeq" id="WP_013906230.1">
    <property type="nucleotide sequence ID" value="NC_015680.1"/>
</dbReference>